<keyword evidence="2" id="KW-1133">Transmembrane helix</keyword>
<evidence type="ECO:0000256" key="2">
    <source>
        <dbReference type="SAM" id="Phobius"/>
    </source>
</evidence>
<name>A0A6L4WQ02_9BACT</name>
<comment type="caution">
    <text evidence="3">The sequence shown here is derived from an EMBL/GenBank/DDBJ whole genome shotgun (WGS) entry which is preliminary data.</text>
</comment>
<proteinExistence type="predicted"/>
<feature type="transmembrane region" description="Helical" evidence="2">
    <location>
        <begin position="15"/>
        <end position="35"/>
    </location>
</feature>
<evidence type="ECO:0000256" key="1">
    <source>
        <dbReference type="SAM" id="MobiDB-lite"/>
    </source>
</evidence>
<organism evidence="3 6">
    <name type="scientific">Poseidonibacter ostreae</name>
    <dbReference type="NCBI Taxonomy" id="2654171"/>
    <lineage>
        <taxon>Bacteria</taxon>
        <taxon>Pseudomonadati</taxon>
        <taxon>Campylobacterota</taxon>
        <taxon>Epsilonproteobacteria</taxon>
        <taxon>Campylobacterales</taxon>
        <taxon>Arcobacteraceae</taxon>
        <taxon>Poseidonibacter</taxon>
    </lineage>
</organism>
<dbReference type="AlphaFoldDB" id="A0A6L4WQ02"/>
<evidence type="ECO:0000313" key="3">
    <source>
        <dbReference type="EMBL" id="KAB7884668.1"/>
    </source>
</evidence>
<sequence>MINSNPNTAKKNQKLVKFVLFGAAFVVLIGIIFLLTNDPKRQEYVQQQEVKTKLEASKLVDENDTVKTKWINDVSGDIDISRMDTQKIIKDNEILKKEIEGLKRLFLSNNGKTKKENKKLLKDTENTVSKDSNKMPSREYFGMPKTKSKDLDSSGLFSDFPKPFVEKSTFVPTKKATKTYVKLSQALVVKEIKEDEVFEEDEKSKKKEIIDYLPTGTISKVTLLNGFDAPTMSKAKTNPIPLLMKINDLSILPNKFDYDLKECFVMGEGYGDLSSERVYIRTNNISCVSKTGRTIDMPFKAMVTGEDGKAGLRGRVVSKQGAILARTIIASFVSSVGTAFGNQGQTIIDSISAATGSTTQTTANSSSSSDSFKAGLYKGLESGSNKLADFYLKLADQVFPVIEIDANRNAELISTSRTALKFISDEEKATQDEN</sequence>
<dbReference type="EMBL" id="WFKJ01000033">
    <property type="protein sequence ID" value="KAB7889595.1"/>
    <property type="molecule type" value="Genomic_DNA"/>
</dbReference>
<dbReference type="Proteomes" id="UP000472839">
    <property type="component" value="Unassembled WGS sequence"/>
</dbReference>
<dbReference type="RefSeq" id="WP_152190932.1">
    <property type="nucleotide sequence ID" value="NZ_WFKI01000025.1"/>
</dbReference>
<gene>
    <name evidence="4" type="ORF">GBG18_10600</name>
    <name evidence="3" type="ORF">GBG19_15430</name>
</gene>
<dbReference type="Pfam" id="PF03743">
    <property type="entry name" value="TrbI"/>
    <property type="match status" value="1"/>
</dbReference>
<keyword evidence="2" id="KW-0472">Membrane</keyword>
<dbReference type="Proteomes" id="UP000461010">
    <property type="component" value="Unassembled WGS sequence"/>
</dbReference>
<evidence type="ECO:0000313" key="4">
    <source>
        <dbReference type="EMBL" id="KAB7889595.1"/>
    </source>
</evidence>
<accession>A0A6L4WQ02</accession>
<dbReference type="InterPro" id="IPR005498">
    <property type="entry name" value="T4SS_VirB10/TraB/TrbI"/>
</dbReference>
<evidence type="ECO:0000313" key="6">
    <source>
        <dbReference type="Proteomes" id="UP000472839"/>
    </source>
</evidence>
<reference evidence="5 6" key="1">
    <citation type="submission" date="2019-10" db="EMBL/GenBank/DDBJ databases">
        <title>Poseidonibacter ostreae sp. nov., isolated from the gut of the Ostrea denselamellosa.</title>
        <authorList>
            <person name="Choi A."/>
        </authorList>
    </citation>
    <scope>NUCLEOTIDE SEQUENCE [LARGE SCALE GENOMIC DNA]</scope>
    <source>
        <strain evidence="3 6">SJOD-M-33</strain>
        <strain evidence="4 5">SJOD-M-5</strain>
    </source>
</reference>
<feature type="region of interest" description="Disordered" evidence="1">
    <location>
        <begin position="117"/>
        <end position="146"/>
    </location>
</feature>
<keyword evidence="2" id="KW-0812">Transmembrane</keyword>
<protein>
    <submittedName>
        <fullName evidence="3">Conjugal transfer protein TraB</fullName>
    </submittedName>
</protein>
<dbReference type="CDD" id="cd16430">
    <property type="entry name" value="TraB"/>
    <property type="match status" value="1"/>
</dbReference>
<dbReference type="EMBL" id="WFKK01000076">
    <property type="protein sequence ID" value="KAB7884668.1"/>
    <property type="molecule type" value="Genomic_DNA"/>
</dbReference>
<evidence type="ECO:0000313" key="5">
    <source>
        <dbReference type="Proteomes" id="UP000461010"/>
    </source>
</evidence>
<keyword evidence="5" id="KW-1185">Reference proteome</keyword>